<dbReference type="RefSeq" id="WP_213493763.1">
    <property type="nucleotide sequence ID" value="NZ_CP074694.1"/>
</dbReference>
<dbReference type="PRINTS" id="PR00107">
    <property type="entry name" value="PHOSPHOCPHPR"/>
</dbReference>
<evidence type="ECO:0000313" key="6">
    <source>
        <dbReference type="EMBL" id="QVL29881.1"/>
    </source>
</evidence>
<name>A0A8E6B1I6_9BACT</name>
<dbReference type="InterPro" id="IPR050399">
    <property type="entry name" value="HPr"/>
</dbReference>
<dbReference type="PANTHER" id="PTHR33705:SF1">
    <property type="entry name" value="PHOSPHOCARRIER PROTEIN HPR"/>
    <property type="match status" value="1"/>
</dbReference>
<dbReference type="Gene3D" id="3.30.1340.10">
    <property type="entry name" value="HPr-like"/>
    <property type="match status" value="1"/>
</dbReference>
<dbReference type="Pfam" id="PF00381">
    <property type="entry name" value="PTS-HPr"/>
    <property type="match status" value="1"/>
</dbReference>
<reference evidence="6" key="1">
    <citation type="submission" date="2021-05" db="EMBL/GenBank/DDBJ databases">
        <title>Complete genome sequence of the cellulolytic planctomycete Telmatocola sphagniphila SP2T and characterization of the first cellulase from planctomycetes.</title>
        <authorList>
            <person name="Rakitin A.L."/>
            <person name="Beletsky A.V."/>
            <person name="Naumoff D.G."/>
            <person name="Kulichevskaya I.S."/>
            <person name="Mardanov A.V."/>
            <person name="Ravin N.V."/>
            <person name="Dedysh S.N."/>
        </authorList>
    </citation>
    <scope>NUCLEOTIDE SEQUENCE</scope>
    <source>
        <strain evidence="6">SP2T</strain>
    </source>
</reference>
<dbReference type="CDD" id="cd00367">
    <property type="entry name" value="PTS-HPr_like"/>
    <property type="match status" value="1"/>
</dbReference>
<dbReference type="PROSITE" id="PS51350">
    <property type="entry name" value="PTS_HPR_DOM"/>
    <property type="match status" value="1"/>
</dbReference>
<dbReference type="InterPro" id="IPR035895">
    <property type="entry name" value="HPr-like_sf"/>
</dbReference>
<evidence type="ECO:0000256" key="2">
    <source>
        <dbReference type="ARBA" id="ARBA00020422"/>
    </source>
</evidence>
<keyword evidence="7" id="KW-1185">Reference proteome</keyword>
<dbReference type="AlphaFoldDB" id="A0A8E6B1I6"/>
<dbReference type="EMBL" id="CP074694">
    <property type="protein sequence ID" value="QVL29881.1"/>
    <property type="molecule type" value="Genomic_DNA"/>
</dbReference>
<keyword evidence="3" id="KW-0813">Transport</keyword>
<accession>A0A8E6B1I6</accession>
<evidence type="ECO:0000259" key="5">
    <source>
        <dbReference type="PROSITE" id="PS51350"/>
    </source>
</evidence>
<dbReference type="Proteomes" id="UP000676194">
    <property type="component" value="Chromosome"/>
</dbReference>
<dbReference type="InterPro" id="IPR000032">
    <property type="entry name" value="HPr-like"/>
</dbReference>
<organism evidence="6 7">
    <name type="scientific">Telmatocola sphagniphila</name>
    <dbReference type="NCBI Taxonomy" id="1123043"/>
    <lineage>
        <taxon>Bacteria</taxon>
        <taxon>Pseudomonadati</taxon>
        <taxon>Planctomycetota</taxon>
        <taxon>Planctomycetia</taxon>
        <taxon>Gemmatales</taxon>
        <taxon>Gemmataceae</taxon>
    </lineage>
</organism>
<proteinExistence type="predicted"/>
<comment type="function">
    <text evidence="1">General (non sugar-specific) component of the phosphoenolpyruvate-dependent sugar phosphotransferase system (sugar PTS). This major carbohydrate active-transport system catalyzes the phosphorylation of incoming sugar substrates concomitantly with their translocation across the cell membrane. The phosphoryl group from phosphoenolpyruvate (PEP) is transferred to the phosphoryl carrier protein HPr by enzyme I. Phospho-HPr then transfers it to the PTS EIIA domain.</text>
</comment>
<feature type="domain" description="HPr" evidence="5">
    <location>
        <begin position="29"/>
        <end position="115"/>
    </location>
</feature>
<evidence type="ECO:0000256" key="4">
    <source>
        <dbReference type="SAM" id="MobiDB-lite"/>
    </source>
</evidence>
<keyword evidence="3" id="KW-0762">Sugar transport</keyword>
<dbReference type="NCBIfam" id="TIGR01003">
    <property type="entry name" value="PTS_HPr_family"/>
    <property type="match status" value="1"/>
</dbReference>
<gene>
    <name evidence="6" type="ORF">KIH39_13480</name>
</gene>
<dbReference type="SUPFAM" id="SSF55594">
    <property type="entry name" value="HPr-like"/>
    <property type="match status" value="1"/>
</dbReference>
<protein>
    <recommendedName>
        <fullName evidence="2">Phosphocarrier protein HPr</fullName>
    </recommendedName>
</protein>
<dbReference type="PANTHER" id="PTHR33705">
    <property type="entry name" value="PHOSPHOCARRIER PROTEIN HPR"/>
    <property type="match status" value="1"/>
</dbReference>
<feature type="region of interest" description="Disordered" evidence="4">
    <location>
        <begin position="1"/>
        <end position="26"/>
    </location>
</feature>
<feature type="compositionally biased region" description="Polar residues" evidence="4">
    <location>
        <begin position="7"/>
        <end position="25"/>
    </location>
</feature>
<dbReference type="KEGG" id="tsph:KIH39_13480"/>
<evidence type="ECO:0000256" key="3">
    <source>
        <dbReference type="ARBA" id="ARBA00022597"/>
    </source>
</evidence>
<evidence type="ECO:0000313" key="7">
    <source>
        <dbReference type="Proteomes" id="UP000676194"/>
    </source>
</evidence>
<sequence length="115" mass="12573">MLDTIPASETRNTITVDPNSPTARETPQCVRKTVVVRNEQGLHMRPASRLAEMAQKFTSAITVRKGDHAANGRSMVNLLLLIVEPGCELTVEADGQDAEAAVEALVEFLGREDWD</sequence>
<evidence type="ECO:0000256" key="1">
    <source>
        <dbReference type="ARBA" id="ARBA00003681"/>
    </source>
</evidence>